<dbReference type="STRING" id="69332.A0A388M170"/>
<protein>
    <submittedName>
        <fullName evidence="1">Uncharacterized protein</fullName>
    </submittedName>
</protein>
<dbReference type="Gramene" id="GBG88255">
    <property type="protein sequence ID" value="GBG88255"/>
    <property type="gene ID" value="CBR_g46821"/>
</dbReference>
<dbReference type="EMBL" id="BFEA01000660">
    <property type="protein sequence ID" value="GBG88255.1"/>
    <property type="molecule type" value="Genomic_DNA"/>
</dbReference>
<dbReference type="AlphaFoldDB" id="A0A388M170"/>
<keyword evidence="2" id="KW-1185">Reference proteome</keyword>
<reference evidence="1 2" key="1">
    <citation type="journal article" date="2018" name="Cell">
        <title>The Chara Genome: Secondary Complexity and Implications for Plant Terrestrialization.</title>
        <authorList>
            <person name="Nishiyama T."/>
            <person name="Sakayama H."/>
            <person name="Vries J.D."/>
            <person name="Buschmann H."/>
            <person name="Saint-Marcoux D."/>
            <person name="Ullrich K.K."/>
            <person name="Haas F.B."/>
            <person name="Vanderstraeten L."/>
            <person name="Becker D."/>
            <person name="Lang D."/>
            <person name="Vosolsobe S."/>
            <person name="Rombauts S."/>
            <person name="Wilhelmsson P.K.I."/>
            <person name="Janitza P."/>
            <person name="Kern R."/>
            <person name="Heyl A."/>
            <person name="Rumpler F."/>
            <person name="Villalobos L.I.A.C."/>
            <person name="Clay J.M."/>
            <person name="Skokan R."/>
            <person name="Toyoda A."/>
            <person name="Suzuki Y."/>
            <person name="Kagoshima H."/>
            <person name="Schijlen E."/>
            <person name="Tajeshwar N."/>
            <person name="Catarino B."/>
            <person name="Hetherington A.J."/>
            <person name="Saltykova A."/>
            <person name="Bonnot C."/>
            <person name="Breuninger H."/>
            <person name="Symeonidi A."/>
            <person name="Radhakrishnan G.V."/>
            <person name="Van Nieuwerburgh F."/>
            <person name="Deforce D."/>
            <person name="Chang C."/>
            <person name="Karol K.G."/>
            <person name="Hedrich R."/>
            <person name="Ulvskov P."/>
            <person name="Glockner G."/>
            <person name="Delwiche C.F."/>
            <person name="Petrasek J."/>
            <person name="Van de Peer Y."/>
            <person name="Friml J."/>
            <person name="Beilby M."/>
            <person name="Dolan L."/>
            <person name="Kohara Y."/>
            <person name="Sugano S."/>
            <person name="Fujiyama A."/>
            <person name="Delaux P.-M."/>
            <person name="Quint M."/>
            <person name="TheiBen G."/>
            <person name="Hagemann M."/>
            <person name="Harholt J."/>
            <person name="Dunand C."/>
            <person name="Zachgo S."/>
            <person name="Langdale J."/>
            <person name="Maumus F."/>
            <person name="Straeten D.V.D."/>
            <person name="Gould S.B."/>
            <person name="Rensing S.A."/>
        </authorList>
    </citation>
    <scope>NUCLEOTIDE SEQUENCE [LARGE SCALE GENOMIC DNA]</scope>
    <source>
        <strain evidence="1 2">S276</strain>
    </source>
</reference>
<dbReference type="OrthoDB" id="1930517at2759"/>
<proteinExistence type="predicted"/>
<gene>
    <name evidence="1" type="ORF">CBR_g46821</name>
</gene>
<name>A0A388M170_CHABU</name>
<evidence type="ECO:0000313" key="2">
    <source>
        <dbReference type="Proteomes" id="UP000265515"/>
    </source>
</evidence>
<evidence type="ECO:0000313" key="1">
    <source>
        <dbReference type="EMBL" id="GBG88255.1"/>
    </source>
</evidence>
<comment type="caution">
    <text evidence="1">The sequence shown here is derived from an EMBL/GenBank/DDBJ whole genome shotgun (WGS) entry which is preliminary data.</text>
</comment>
<accession>A0A388M170</accession>
<sequence length="370" mass="38536">MGMGALQQTPPVGTVAETTMGFQRGLNLPPDIHLPGVIDGGGGNGSVMTTKTPLGTVLPMADPGFASQAQDQNQPVHDPLTFTLDPTDQGTMDQGTLPLEQGTVPLDQGTIPMDQGTVPMDQGTLPMDQGTFPMDQGTPPVDVDTFSTDPASHPLDEDLEYNYPALQRWPPGAAAVTGLDIPSTYSDLGGASSRGMQLPNTSGGDEGVIAADHQGGVVHPQGAEGTAWCADVGCLIDKVALRVSRIVITSNIVLGGANLPPVNYNATIVGKCAPDPCKIDGEGRVQLFLVDMDGQLTLKNLELTRGKSVTGGAVFVAGGHPGRGGKLVTVDVQFTNNEASVLTVSFDWRHAVIVIAIVMIISQEFTSVQH</sequence>
<organism evidence="1 2">
    <name type="scientific">Chara braunii</name>
    <name type="common">Braun's stonewort</name>
    <dbReference type="NCBI Taxonomy" id="69332"/>
    <lineage>
        <taxon>Eukaryota</taxon>
        <taxon>Viridiplantae</taxon>
        <taxon>Streptophyta</taxon>
        <taxon>Charophyceae</taxon>
        <taxon>Charales</taxon>
        <taxon>Characeae</taxon>
        <taxon>Chara</taxon>
    </lineage>
</organism>
<dbReference type="Proteomes" id="UP000265515">
    <property type="component" value="Unassembled WGS sequence"/>
</dbReference>